<dbReference type="AlphaFoldDB" id="A0A6L3N5G3"/>
<protein>
    <submittedName>
        <fullName evidence="3">Phage tail protein</fullName>
    </submittedName>
</protein>
<dbReference type="Gene3D" id="3.90.1340.10">
    <property type="entry name" value="Phage tail collar domain"/>
    <property type="match status" value="1"/>
</dbReference>
<feature type="domain" description="Long-tail fiber proximal subunit trimerization" evidence="2">
    <location>
        <begin position="356"/>
        <end position="457"/>
    </location>
</feature>
<name>A0A6L3N5G3_9BURK</name>
<evidence type="ECO:0000313" key="3">
    <source>
        <dbReference type="EMBL" id="KAB0640862.1"/>
    </source>
</evidence>
<dbReference type="EMBL" id="VZOK01000003">
    <property type="protein sequence ID" value="KAB0640862.1"/>
    <property type="molecule type" value="Genomic_DNA"/>
</dbReference>
<evidence type="ECO:0000256" key="1">
    <source>
        <dbReference type="SAM" id="MobiDB-lite"/>
    </source>
</evidence>
<dbReference type="InterPro" id="IPR048390">
    <property type="entry name" value="Gp34_trimer"/>
</dbReference>
<evidence type="ECO:0000313" key="4">
    <source>
        <dbReference type="Proteomes" id="UP000473470"/>
    </source>
</evidence>
<feature type="region of interest" description="Disordered" evidence="1">
    <location>
        <begin position="740"/>
        <end position="803"/>
    </location>
</feature>
<sequence length="888" mass="94108">MAGNLIQITDAGRAALVAAGNTGTTSRRVAEIGLGTAAFAFDKGMKTLPSERKRVTTFGGENVAPDTVHVVIQDDTNDQYTLYAYGLYLDNGVLFGVYVQSTPILEKSPAAMLLLASDIVFTSIDAAQLQFGPATFLNPPATTERKGVVELATQAEVDAGADDSRAITPKTAATRYAALTGAKFTGPVIAEFDAGPNSSQVSILPASGALARESRVRMFGTFGGNVADTGARLVATIRAGFDNGPWGREYLDVWLNKTGNDATADAYQARAVRISYGGRVLIGDVKSDDAGSRLLVGGNTVTDGTSYSKAVSIDGGAGSFSTLFFADGGKVRWSLFKRDGAATGGNAGNNFGLNAFADDGVTQFPAFRVDRSTQVFSLAKRLVVGDIDDDGLNAVQVKGRVTASAGVKSAGTDNGGAQFRASASNYGVILRNDDDRAWFLTTAKGNPDGSWNSLRPFSWALDTGKVSIDGTGAGVDFGGNANVAGNLWVGTRLNQGEIRLGPVDGFLYSNKDTYGWWTPTQGAFQYYIADRTFRIDGNPVWHSGNVTPLDRLKGGTMAADVWFDPGKRIFLSEGSAGSPSLTFQNDGAPDTGLYHIGDGSFGITCNSLPQVAFTPTGTNFERPVQGPTPPQGDRSTRLATTEWVLSAISTVTVGQIVFEPRTLARAGFLKANGVLVNRADYPALWAYAQASGALVSEAEWMNGRWGCFSTGDGASTFRLPEMRGEFIRCWADGRDDIDPQRAIGSYQGDQNRSHAHGASASEVGDHAHSAWTDSQGWHGHHGWTTSSGDHQHIVPFGQNDRSFVPPWGTDGENNRFGASTEDWDNKWFLTSPAGNHNHQFDTEGAGNHGHNVGIGGAGRHSHGITVNADGGSEARPRNIALLAMIRAY</sequence>
<proteinExistence type="predicted"/>
<organism evidence="3 4">
    <name type="scientific">Burkholderia stagnalis</name>
    <dbReference type="NCBI Taxonomy" id="1503054"/>
    <lineage>
        <taxon>Bacteria</taxon>
        <taxon>Pseudomonadati</taxon>
        <taxon>Pseudomonadota</taxon>
        <taxon>Betaproteobacteria</taxon>
        <taxon>Burkholderiales</taxon>
        <taxon>Burkholderiaceae</taxon>
        <taxon>Burkholderia</taxon>
        <taxon>Burkholderia cepacia complex</taxon>
    </lineage>
</organism>
<dbReference type="Pfam" id="PF21446">
    <property type="entry name" value="Gp34_trimer"/>
    <property type="match status" value="1"/>
</dbReference>
<evidence type="ECO:0000259" key="2">
    <source>
        <dbReference type="Pfam" id="PF21446"/>
    </source>
</evidence>
<dbReference type="Proteomes" id="UP000473470">
    <property type="component" value="Unassembled WGS sequence"/>
</dbReference>
<comment type="caution">
    <text evidence="3">The sequence shown here is derived from an EMBL/GenBank/DDBJ whole genome shotgun (WGS) entry which is preliminary data.</text>
</comment>
<dbReference type="RefSeq" id="WP_059882230.1">
    <property type="nucleotide sequence ID" value="NZ_CABVPM010000017.1"/>
</dbReference>
<dbReference type="SUPFAM" id="SSF88874">
    <property type="entry name" value="Receptor-binding domain of short tail fibre protein gp12"/>
    <property type="match status" value="1"/>
</dbReference>
<accession>A0A6L3N5G3</accession>
<gene>
    <name evidence="3" type="ORF">F7R25_02425</name>
</gene>
<dbReference type="InterPro" id="IPR037053">
    <property type="entry name" value="Phage_tail_collar_dom_sf"/>
</dbReference>
<reference evidence="3 4" key="1">
    <citation type="submission" date="2019-09" db="EMBL/GenBank/DDBJ databases">
        <title>Draft genome sequences of 48 bacterial type strains from the CCUG.</title>
        <authorList>
            <person name="Tunovic T."/>
            <person name="Pineiro-Iglesias B."/>
            <person name="Unosson C."/>
            <person name="Inganas E."/>
            <person name="Ohlen M."/>
            <person name="Cardew S."/>
            <person name="Jensie-Markopoulos S."/>
            <person name="Salva-Serra F."/>
            <person name="Jaen-Luchoro D."/>
            <person name="Karlsson R."/>
            <person name="Svensson-Stadler L."/>
            <person name="Chun J."/>
            <person name="Moore E."/>
        </authorList>
    </citation>
    <scope>NUCLEOTIDE SEQUENCE [LARGE SCALE GENOMIC DNA]</scope>
    <source>
        <strain evidence="3 4">CCUG 65686</strain>
    </source>
</reference>